<reference evidence="1 2" key="1">
    <citation type="submission" date="2008-05" db="EMBL/GenBank/DDBJ databases">
        <authorList>
            <person name="Weber R.J."/>
            <person name="Jacobs-Sera D."/>
            <person name="Houtz J."/>
            <person name="Hendrix R.W."/>
            <person name="Hatfull G.H."/>
        </authorList>
    </citation>
    <scope>NUCLEOTIDE SEQUENCE [LARGE SCALE GENOMIC DNA]</scope>
</reference>
<keyword evidence="2" id="KW-1185">Reference proteome</keyword>
<dbReference type="RefSeq" id="YP_002003442.1">
    <property type="nucleotide sequence ID" value="NC_011039.1"/>
</dbReference>
<name>B3VMB1_9CAUD</name>
<gene>
    <name evidence="1" type="ORF">PREDATOR_84</name>
</gene>
<accession>B3VMB1</accession>
<dbReference type="Proteomes" id="UP000000621">
    <property type="component" value="Segment"/>
</dbReference>
<dbReference type="EMBL" id="EU770222">
    <property type="protein sequence ID" value="ACF05181.1"/>
    <property type="molecule type" value="Genomic_DNA"/>
</dbReference>
<protein>
    <submittedName>
        <fullName evidence="1">Uncharacterized protein</fullName>
    </submittedName>
</protein>
<evidence type="ECO:0000313" key="2">
    <source>
        <dbReference type="Proteomes" id="UP000000621"/>
    </source>
</evidence>
<organism evidence="1 2">
    <name type="scientific">Mycobacterium phage Predator</name>
    <dbReference type="NCBI Taxonomy" id="543153"/>
    <lineage>
        <taxon>Viruses</taxon>
        <taxon>Duplodnaviria</taxon>
        <taxon>Heunggongvirae</taxon>
        <taxon>Uroviricota</taxon>
        <taxon>Caudoviricetes</taxon>
        <taxon>Predatorvirus</taxon>
        <taxon>Predatorvirus predator</taxon>
    </lineage>
</organism>
<dbReference type="KEGG" id="vg:6450057"/>
<sequence length="115" mass="13545">MPTYNLDSAHGQIRIETVNVFEIEMMGVAELFERIADKSLDVLEGFQIMAESLPTRGELIYHCLNKPWEKQNWELLATGWRVTRRKVRKARAELEDMKHARWARKLNTGKEFRAQ</sequence>
<evidence type="ECO:0000313" key="1">
    <source>
        <dbReference type="EMBL" id="ACF05181.1"/>
    </source>
</evidence>
<proteinExistence type="predicted"/>
<dbReference type="OrthoDB" id="28678at10239"/>